<keyword evidence="10" id="KW-0175">Coiled coil</keyword>
<feature type="signal peptide" evidence="9">
    <location>
        <begin position="1"/>
        <end position="22"/>
    </location>
</feature>
<dbReference type="InterPro" id="IPR003423">
    <property type="entry name" value="OMP_efflux"/>
</dbReference>
<dbReference type="NCBIfam" id="TIGR01845">
    <property type="entry name" value="outer_NodT"/>
    <property type="match status" value="1"/>
</dbReference>
<evidence type="ECO:0000256" key="7">
    <source>
        <dbReference type="ARBA" id="ARBA00023139"/>
    </source>
</evidence>
<dbReference type="AlphaFoldDB" id="A0A248LJ21"/>
<evidence type="ECO:0000256" key="4">
    <source>
        <dbReference type="ARBA" id="ARBA00022692"/>
    </source>
</evidence>
<evidence type="ECO:0000256" key="2">
    <source>
        <dbReference type="ARBA" id="ARBA00007613"/>
    </source>
</evidence>
<evidence type="ECO:0000313" key="11">
    <source>
        <dbReference type="EMBL" id="ASJ24464.1"/>
    </source>
</evidence>
<keyword evidence="3 9" id="KW-1134">Transmembrane beta strand</keyword>
<name>A0A248LJ21_9NEIS</name>
<dbReference type="Gene3D" id="1.20.1600.10">
    <property type="entry name" value="Outer membrane efflux proteins (OEP)"/>
    <property type="match status" value="1"/>
</dbReference>
<dbReference type="PANTHER" id="PTHR30203">
    <property type="entry name" value="OUTER MEMBRANE CATION EFFLUX PROTEIN"/>
    <property type="match status" value="1"/>
</dbReference>
<dbReference type="GO" id="GO:0005886">
    <property type="term" value="C:plasma membrane"/>
    <property type="evidence" value="ECO:0007669"/>
    <property type="project" value="UniProtKB-SubCell"/>
</dbReference>
<evidence type="ECO:0000256" key="6">
    <source>
        <dbReference type="ARBA" id="ARBA00023136"/>
    </source>
</evidence>
<keyword evidence="4 9" id="KW-0812">Transmembrane</keyword>
<keyword evidence="8 9" id="KW-0449">Lipoprotein</keyword>
<gene>
    <name evidence="11" type="ORF">LHGZ1_1633</name>
</gene>
<dbReference type="EMBL" id="CP022115">
    <property type="protein sequence ID" value="ASJ24464.1"/>
    <property type="molecule type" value="Genomic_DNA"/>
</dbReference>
<comment type="similarity">
    <text evidence="2 9">Belongs to the outer membrane factor (OMF) (TC 1.B.17) family.</text>
</comment>
<dbReference type="RefSeq" id="WP_088860753.1">
    <property type="nucleotide sequence ID" value="NZ_CP022115.1"/>
</dbReference>
<evidence type="ECO:0000256" key="3">
    <source>
        <dbReference type="ARBA" id="ARBA00022452"/>
    </source>
</evidence>
<dbReference type="PROSITE" id="PS51257">
    <property type="entry name" value="PROKAR_LIPOPROTEIN"/>
    <property type="match status" value="1"/>
</dbReference>
<evidence type="ECO:0000256" key="5">
    <source>
        <dbReference type="ARBA" id="ARBA00022729"/>
    </source>
</evidence>
<dbReference type="PANTHER" id="PTHR30203:SF20">
    <property type="entry name" value="MULTIDRUG RESISTANCE OUTER MEMBRANE PROTEIN MDTP-RELATED"/>
    <property type="match status" value="1"/>
</dbReference>
<accession>A0A248LJ21</accession>
<dbReference type="Gene3D" id="2.20.200.10">
    <property type="entry name" value="Outer membrane efflux proteins (OEP)"/>
    <property type="match status" value="1"/>
</dbReference>
<reference evidence="12" key="1">
    <citation type="submission" date="2017-06" db="EMBL/GenBank/DDBJ databases">
        <title>Whole genome sequence of Laribacter hongkongensis LHGZ1.</title>
        <authorList>
            <person name="Chen D."/>
            <person name="Wu H."/>
            <person name="Chen J."/>
        </authorList>
    </citation>
    <scope>NUCLEOTIDE SEQUENCE [LARGE SCALE GENOMIC DNA]</scope>
    <source>
        <strain evidence="12">LHGZ1</strain>
    </source>
</reference>
<evidence type="ECO:0000313" key="12">
    <source>
        <dbReference type="Proteomes" id="UP000197424"/>
    </source>
</evidence>
<sequence length="467" mass="49812">MVNRISPLHWLLLSAGLLTACASPTAMQPAACPLDASGYGQDAAAVPDAATQGAWWRALHIAELDQLIDDARRQHPSLTEAEARIRAATASVRLTAAGAGPQIDANAGTERARESEYGLLPPPIGGSWYSLHALSVDMGWRLDLWGRIRSQTASAEARRQAARLEYQASEQWLASAITAQYLELAGSRLQADAARQELDLARQQARQAASLLRSGLVTADVPDSLHADQLALESRITQLQAREQTAVHALAALSAQPQDRIDRLQARQLPDWSFDSATLTTRALAARPDVQAALAYVRASEHSVDAAKAAFYPDLTLGAFIGLQAQNTADLFSRAGSIAGIMPGISLPLFHAGALNAELDAQSAGRDAAIARYNQTLLTAIREAADGVSQTQAARQLWQQAQSRHATLAQLARRSQSRTRSGLAAPMQALADARQASAAWQQHLAAQTSTLLAQTALMRALAVPAPL</sequence>
<feature type="chain" id="PRO_5011820433" evidence="9">
    <location>
        <begin position="23"/>
        <end position="467"/>
    </location>
</feature>
<keyword evidence="6 9" id="KW-0472">Membrane</keyword>
<dbReference type="Pfam" id="PF02321">
    <property type="entry name" value="OEP"/>
    <property type="match status" value="2"/>
</dbReference>
<dbReference type="GO" id="GO:0015562">
    <property type="term" value="F:efflux transmembrane transporter activity"/>
    <property type="evidence" value="ECO:0007669"/>
    <property type="project" value="InterPro"/>
</dbReference>
<keyword evidence="7 9" id="KW-0564">Palmitate</keyword>
<dbReference type="Proteomes" id="UP000197424">
    <property type="component" value="Chromosome"/>
</dbReference>
<protein>
    <submittedName>
        <fullName evidence="11">Putative outer membrane efflux protein</fullName>
    </submittedName>
</protein>
<proteinExistence type="inferred from homology"/>
<keyword evidence="5 9" id="KW-0732">Signal</keyword>
<organism evidence="11 12">
    <name type="scientific">Laribacter hongkongensis</name>
    <dbReference type="NCBI Taxonomy" id="168471"/>
    <lineage>
        <taxon>Bacteria</taxon>
        <taxon>Pseudomonadati</taxon>
        <taxon>Pseudomonadota</taxon>
        <taxon>Betaproteobacteria</taxon>
        <taxon>Neisseriales</taxon>
        <taxon>Aquaspirillaceae</taxon>
        <taxon>Laribacter</taxon>
    </lineage>
</organism>
<dbReference type="SUPFAM" id="SSF56954">
    <property type="entry name" value="Outer membrane efflux proteins (OEP)"/>
    <property type="match status" value="1"/>
</dbReference>
<evidence type="ECO:0000256" key="9">
    <source>
        <dbReference type="RuleBase" id="RU362097"/>
    </source>
</evidence>
<evidence type="ECO:0000256" key="8">
    <source>
        <dbReference type="ARBA" id="ARBA00023288"/>
    </source>
</evidence>
<evidence type="ECO:0000256" key="10">
    <source>
        <dbReference type="SAM" id="Coils"/>
    </source>
</evidence>
<evidence type="ECO:0000256" key="1">
    <source>
        <dbReference type="ARBA" id="ARBA00004370"/>
    </source>
</evidence>
<comment type="subcellular location">
    <subcellularLocation>
        <location evidence="9">Cell membrane</location>
        <topology evidence="9">Lipid-anchor</topology>
    </subcellularLocation>
    <subcellularLocation>
        <location evidence="1">Membrane</location>
    </subcellularLocation>
</comment>
<feature type="coiled-coil region" evidence="10">
    <location>
        <begin position="184"/>
        <end position="211"/>
    </location>
</feature>
<dbReference type="InterPro" id="IPR010131">
    <property type="entry name" value="MdtP/NodT-like"/>
</dbReference>
<dbReference type="OrthoDB" id="9770517at2"/>